<keyword evidence="2" id="KW-1185">Reference proteome</keyword>
<reference evidence="2" key="1">
    <citation type="journal article" date="2019" name="Int. J. Syst. Evol. Microbiol.">
        <title>The Global Catalogue of Microorganisms (GCM) 10K type strain sequencing project: providing services to taxonomists for standard genome sequencing and annotation.</title>
        <authorList>
            <consortium name="The Broad Institute Genomics Platform"/>
            <consortium name="The Broad Institute Genome Sequencing Center for Infectious Disease"/>
            <person name="Wu L."/>
            <person name="Ma J."/>
        </authorList>
    </citation>
    <scope>NUCLEOTIDE SEQUENCE [LARGE SCALE GENOMIC DNA]</scope>
    <source>
        <strain evidence="2">CGMCC 1.15067</strain>
    </source>
</reference>
<dbReference type="Proteomes" id="UP001597403">
    <property type="component" value="Unassembled WGS sequence"/>
</dbReference>
<gene>
    <name evidence="1" type="ORF">ACFSGI_18530</name>
</gene>
<name>A0ABW4V0I3_9BACL</name>
<protein>
    <recommendedName>
        <fullName evidence="3">YD repeat-containing protein</fullName>
    </recommendedName>
</protein>
<proteinExistence type="predicted"/>
<comment type="caution">
    <text evidence="1">The sequence shown here is derived from an EMBL/GenBank/DDBJ whole genome shotgun (WGS) entry which is preliminary data.</text>
</comment>
<dbReference type="RefSeq" id="WP_204825646.1">
    <property type="nucleotide sequence ID" value="NZ_JBHUGF010000010.1"/>
</dbReference>
<dbReference type="EMBL" id="JBHUGF010000010">
    <property type="protein sequence ID" value="MFD1991972.1"/>
    <property type="molecule type" value="Genomic_DNA"/>
</dbReference>
<organism evidence="1 2">
    <name type="scientific">Paenibacillus nicotianae</name>
    <dbReference type="NCBI Taxonomy" id="1526551"/>
    <lineage>
        <taxon>Bacteria</taxon>
        <taxon>Bacillati</taxon>
        <taxon>Bacillota</taxon>
        <taxon>Bacilli</taxon>
        <taxon>Bacillales</taxon>
        <taxon>Paenibacillaceae</taxon>
        <taxon>Paenibacillus</taxon>
    </lineage>
</organism>
<sequence>MTLKDLQADGTLLYEYNYTYDQFGQGTNEDGGDINAHLNRVTVDVYDRDV</sequence>
<evidence type="ECO:0008006" key="3">
    <source>
        <dbReference type="Google" id="ProtNLM"/>
    </source>
</evidence>
<accession>A0ABW4V0I3</accession>
<evidence type="ECO:0000313" key="2">
    <source>
        <dbReference type="Proteomes" id="UP001597403"/>
    </source>
</evidence>
<evidence type="ECO:0000313" key="1">
    <source>
        <dbReference type="EMBL" id="MFD1991972.1"/>
    </source>
</evidence>